<dbReference type="Pfam" id="PF00890">
    <property type="entry name" value="FAD_binding_2"/>
    <property type="match status" value="1"/>
</dbReference>
<evidence type="ECO:0000256" key="1">
    <source>
        <dbReference type="ARBA" id="ARBA00001974"/>
    </source>
</evidence>
<dbReference type="Gene3D" id="3.50.50.60">
    <property type="entry name" value="FAD/NAD(P)-binding domain"/>
    <property type="match status" value="1"/>
</dbReference>
<dbReference type="GO" id="GO:0016491">
    <property type="term" value="F:oxidoreductase activity"/>
    <property type="evidence" value="ECO:0007669"/>
    <property type="project" value="UniProtKB-KW"/>
</dbReference>
<dbReference type="EMBL" id="UINC01015614">
    <property type="protein sequence ID" value="SVA65631.1"/>
    <property type="molecule type" value="Genomic_DNA"/>
</dbReference>
<comment type="cofactor">
    <cofactor evidence="1">
        <name>FAD</name>
        <dbReference type="ChEBI" id="CHEBI:57692"/>
    </cofactor>
</comment>
<organism evidence="6">
    <name type="scientific">marine metagenome</name>
    <dbReference type="NCBI Taxonomy" id="408172"/>
    <lineage>
        <taxon>unclassified sequences</taxon>
        <taxon>metagenomes</taxon>
        <taxon>ecological metagenomes</taxon>
    </lineage>
</organism>
<evidence type="ECO:0000256" key="2">
    <source>
        <dbReference type="ARBA" id="ARBA00022630"/>
    </source>
</evidence>
<feature type="non-terminal residue" evidence="6">
    <location>
        <position position="1"/>
    </location>
</feature>
<evidence type="ECO:0000313" key="6">
    <source>
        <dbReference type="EMBL" id="SVA65631.1"/>
    </source>
</evidence>
<dbReference type="Gene3D" id="3.90.700.10">
    <property type="entry name" value="Succinate dehydrogenase/fumarate reductase flavoprotein, catalytic domain"/>
    <property type="match status" value="1"/>
</dbReference>
<keyword evidence="4" id="KW-0560">Oxidoreductase</keyword>
<dbReference type="InterPro" id="IPR003953">
    <property type="entry name" value="FAD-dep_OxRdtase_2_FAD-bd"/>
</dbReference>
<keyword evidence="3" id="KW-0274">FAD</keyword>
<evidence type="ECO:0000256" key="3">
    <source>
        <dbReference type="ARBA" id="ARBA00022827"/>
    </source>
</evidence>
<dbReference type="SUPFAM" id="SSF51905">
    <property type="entry name" value="FAD/NAD(P)-binding domain"/>
    <property type="match status" value="1"/>
</dbReference>
<proteinExistence type="predicted"/>
<dbReference type="PANTHER" id="PTHR43400">
    <property type="entry name" value="FUMARATE REDUCTASE"/>
    <property type="match status" value="1"/>
</dbReference>
<dbReference type="InterPro" id="IPR036188">
    <property type="entry name" value="FAD/NAD-bd_sf"/>
</dbReference>
<protein>
    <recommendedName>
        <fullName evidence="5">FAD-dependent oxidoreductase 2 FAD-binding domain-containing protein</fullName>
    </recommendedName>
</protein>
<dbReference type="SUPFAM" id="SSF56425">
    <property type="entry name" value="Succinate dehydrogenase/fumarate reductase flavoprotein, catalytic domain"/>
    <property type="match status" value="1"/>
</dbReference>
<dbReference type="InterPro" id="IPR050315">
    <property type="entry name" value="FAD-oxidoreductase_2"/>
</dbReference>
<name>A0A381XMF7_9ZZZZ</name>
<evidence type="ECO:0000259" key="5">
    <source>
        <dbReference type="Pfam" id="PF00890"/>
    </source>
</evidence>
<accession>A0A381XMF7</accession>
<keyword evidence="2" id="KW-0285">Flavoprotein</keyword>
<evidence type="ECO:0000256" key="4">
    <source>
        <dbReference type="ARBA" id="ARBA00023002"/>
    </source>
</evidence>
<dbReference type="PANTHER" id="PTHR43400:SF7">
    <property type="entry name" value="FAD-DEPENDENT OXIDOREDUCTASE 2 FAD BINDING DOMAIN-CONTAINING PROTEIN"/>
    <property type="match status" value="1"/>
</dbReference>
<dbReference type="AlphaFoldDB" id="A0A381XMF7"/>
<dbReference type="InterPro" id="IPR027477">
    <property type="entry name" value="Succ_DH/fumarate_Rdtase_cat_sf"/>
</dbReference>
<feature type="domain" description="FAD-dependent oxidoreductase 2 FAD-binding" evidence="5">
    <location>
        <begin position="29"/>
        <end position="326"/>
    </location>
</feature>
<gene>
    <name evidence="6" type="ORF">METZ01_LOCUS118485</name>
</gene>
<reference evidence="6" key="1">
    <citation type="submission" date="2018-05" db="EMBL/GenBank/DDBJ databases">
        <authorList>
            <person name="Lanie J.A."/>
            <person name="Ng W.-L."/>
            <person name="Kazmierczak K.M."/>
            <person name="Andrzejewski T.M."/>
            <person name="Davidsen T.M."/>
            <person name="Wayne K.J."/>
            <person name="Tettelin H."/>
            <person name="Glass J.I."/>
            <person name="Rusch D."/>
            <person name="Podicherti R."/>
            <person name="Tsui H.-C.T."/>
            <person name="Winkler M.E."/>
        </authorList>
    </citation>
    <scope>NUCLEOTIDE SEQUENCE</scope>
</reference>
<sequence length="356" mass="39581">KMAHDPFKVERYIMGQMGGISILNAIKPVVDQEITKGNITVLLETSAVDLMQSKNGDITGVITQNKEGRLMDYKGHKVIIASGGCASNPDLYEELHNVPLYCQMAYPNSQGIGLILGQSVGGYLRGGEKYSPLYGMILTDDKTPSTMYGITKNIIERPPWEVLVNSKGKRFIQEDHESVDAIEHAIMEQPAHRHWAILDQNMIDEMPQLIYGWTNKRIMTESKKQNMIKQYGSIRELAIKSELPALSLESTVQEYNDNLENNRDDTLGRQHRPLPIEKPPFYSIRMSGWSLCSFAGLAINKNFEVIKPSGEPINNLYAIGEVIGFGATSGNAYVNGMGVTPAITYGKLLGESIRTI</sequence>